<accession>D5T3Y0</accession>
<evidence type="ECO:0000313" key="2">
    <source>
        <dbReference type="Proteomes" id="UP000002362"/>
    </source>
</evidence>
<dbReference type="Proteomes" id="UP000002362">
    <property type="component" value="Chromosome"/>
</dbReference>
<proteinExistence type="predicted"/>
<name>D5T3Y0_LEUKI</name>
<sequence>MMQEFNQLNEGVKLDLMLSFKKLQPNEQAQNNKNSDA</sequence>
<organism evidence="1 2">
    <name type="scientific">Leuconostoc kimchii (strain IMSNU 11154 / KCTC 2386 / IH25)</name>
    <dbReference type="NCBI Taxonomy" id="762051"/>
    <lineage>
        <taxon>Bacteria</taxon>
        <taxon>Bacillati</taxon>
        <taxon>Bacillota</taxon>
        <taxon>Bacilli</taxon>
        <taxon>Lactobacillales</taxon>
        <taxon>Lactobacillaceae</taxon>
        <taxon>Leuconostoc</taxon>
    </lineage>
</organism>
<dbReference type="HOGENOM" id="CLU_3345357_0_0_9"/>
<dbReference type="AlphaFoldDB" id="D5T3Y0"/>
<evidence type="ECO:0000313" key="1">
    <source>
        <dbReference type="EMBL" id="ADG41382.1"/>
    </source>
</evidence>
<dbReference type="PATRIC" id="fig|762051.18.peg.1854"/>
<reference evidence="1 2" key="1">
    <citation type="journal article" date="2010" name="J. Bacteriol.">
        <title>Complete genome sequence analysis of Leuconostoc kimchii IMSNU 11154.</title>
        <authorList>
            <person name="Oh H.M."/>
            <person name="Cho Y.J."/>
            <person name="Kim B.K."/>
            <person name="Roe J.H."/>
            <person name="Kang S.O."/>
            <person name="Nahm B.H."/>
            <person name="Jeong G."/>
            <person name="Han H.U."/>
            <person name="Chun J."/>
        </authorList>
    </citation>
    <scope>NUCLEOTIDE SEQUENCE [LARGE SCALE GENOMIC DNA]</scope>
    <source>
        <strain evidence="2">IMSNU 11154 / KCTC 2386 / IH25</strain>
    </source>
</reference>
<dbReference type="KEGG" id="lki:LKI_09215"/>
<protein>
    <submittedName>
        <fullName evidence="1">Uncharacterized protein</fullName>
    </submittedName>
</protein>
<gene>
    <name evidence="1" type="ordered locus">LKI_09215</name>
</gene>
<dbReference type="EMBL" id="CP001758">
    <property type="protein sequence ID" value="ADG41382.1"/>
    <property type="molecule type" value="Genomic_DNA"/>
</dbReference>